<proteinExistence type="predicted"/>
<organism evidence="1 2">
    <name type="scientific">Candidatus Kaiserbacteria bacterium RIFCSPLOWO2_01_FULL_53_17</name>
    <dbReference type="NCBI Taxonomy" id="1798511"/>
    <lineage>
        <taxon>Bacteria</taxon>
        <taxon>Candidatus Kaiseribacteriota</taxon>
    </lineage>
</organism>
<evidence type="ECO:0008006" key="3">
    <source>
        <dbReference type="Google" id="ProtNLM"/>
    </source>
</evidence>
<name>A0A1F6EGR6_9BACT</name>
<protein>
    <recommendedName>
        <fullName evidence="3">Terminase large subunit gp17-like C-terminal domain-containing protein</fullName>
    </recommendedName>
</protein>
<dbReference type="AlphaFoldDB" id="A0A1F6EGR6"/>
<dbReference type="Gene3D" id="3.30.420.280">
    <property type="match status" value="1"/>
</dbReference>
<accession>A0A1F6EGR6</accession>
<dbReference type="InterPro" id="IPR027417">
    <property type="entry name" value="P-loop_NTPase"/>
</dbReference>
<dbReference type="Gene3D" id="3.30.420.240">
    <property type="match status" value="1"/>
</dbReference>
<dbReference type="Proteomes" id="UP000177306">
    <property type="component" value="Unassembled WGS sequence"/>
</dbReference>
<dbReference type="SUPFAM" id="SSF52540">
    <property type="entry name" value="P-loop containing nucleoside triphosphate hydrolases"/>
    <property type="match status" value="1"/>
</dbReference>
<dbReference type="Gene3D" id="3.40.50.300">
    <property type="entry name" value="P-loop containing nucleotide triphosphate hydrolases"/>
    <property type="match status" value="1"/>
</dbReference>
<dbReference type="EMBL" id="MFLY01000029">
    <property type="protein sequence ID" value="OGG72840.1"/>
    <property type="molecule type" value="Genomic_DNA"/>
</dbReference>
<evidence type="ECO:0000313" key="2">
    <source>
        <dbReference type="Proteomes" id="UP000177306"/>
    </source>
</evidence>
<evidence type="ECO:0000313" key="1">
    <source>
        <dbReference type="EMBL" id="OGG72840.1"/>
    </source>
</evidence>
<comment type="caution">
    <text evidence="1">The sequence shown here is derived from an EMBL/GenBank/DDBJ whole genome shotgun (WGS) entry which is preliminary data.</text>
</comment>
<reference evidence="1 2" key="1">
    <citation type="journal article" date="2016" name="Nat. Commun.">
        <title>Thousands of microbial genomes shed light on interconnected biogeochemical processes in an aquifer system.</title>
        <authorList>
            <person name="Anantharaman K."/>
            <person name="Brown C.T."/>
            <person name="Hug L.A."/>
            <person name="Sharon I."/>
            <person name="Castelle C.J."/>
            <person name="Probst A.J."/>
            <person name="Thomas B.C."/>
            <person name="Singh A."/>
            <person name="Wilkins M.J."/>
            <person name="Karaoz U."/>
            <person name="Brodie E.L."/>
            <person name="Williams K.H."/>
            <person name="Hubbard S.S."/>
            <person name="Banfield J.F."/>
        </authorList>
    </citation>
    <scope>NUCLEOTIDE SEQUENCE [LARGE SCALE GENOMIC DNA]</scope>
</reference>
<sequence length="688" mass="78514">MNQTNLIEQIIADRKVRAAVTRKSHEWFFTVYLSHYIKSLSAPFHHELFALTEDLAWKLLCVVAFRGSGKSTIFTTSYALWSILGMQEKKFVIIFCQTRSQAKQHMMNLRQELENNKLLKTDLGPFKEEHDTEWGASSLVFSRSGARITVASTEQSVRGLRHREHRPDLIICDDVEDLASTKTQEGRDKTYQWFTSEMLPAGDMNTRVVVVGNLLHDDSLLMRLKNDIALKARSGMFRQYPLLDESGATLWPGKYPNTESIEEQKRLVGNESAWQREFLLRIITDEDQIVFPEWIRYYDALPHEGLLSDFRFAATGIDLAISEKESADFTAMVSAKVFGRGQSLRIYILPNPLNERLNFPKTVERAKAKSRVLGNGTYTKLYIENVGYQQALVDHLKAQHLPAEEFKTLGQDKRARLTLTANPIQSGAVLFPRQGADLLIRQLIGFGKERHDDLADAFAIVVLKVLASDTSQFFPNFTISRHVIEPITLGARWLLFRSIVPSGQHGTTCCLWFAVDLNGCVYVIDEYYTFGRDSDEHAKSIRRKPKIIEQVAPEYRYTVMDPTAFDTPSAAESMFELYARHGIIVDTKGGENRIMGWDAVNQRLRLKENGEPTLKIFNHCPHLIRALSLLVPDPKNPQDVDQSMETAAADSLRLFLQVLRDTKTSPPENAIIRRLRAIREARDLWDYS</sequence>
<gene>
    <name evidence="1" type="ORF">A3A38_02630</name>
</gene>